<dbReference type="InterPro" id="IPR016187">
    <property type="entry name" value="CTDL_fold"/>
</dbReference>
<feature type="compositionally biased region" description="Basic and acidic residues" evidence="16">
    <location>
        <begin position="2164"/>
        <end position="2189"/>
    </location>
</feature>
<comment type="subcellular location">
    <subcellularLocation>
        <location evidence="2">Chromosome</location>
        <location evidence="2">Telomere</location>
    </subcellularLocation>
    <subcellularLocation>
        <location evidence="1">Nucleus</location>
    </subcellularLocation>
</comment>
<feature type="compositionally biased region" description="Basic and acidic residues" evidence="16">
    <location>
        <begin position="1762"/>
        <end position="1771"/>
    </location>
</feature>
<evidence type="ECO:0000256" key="15">
    <source>
        <dbReference type="PROSITE-ProRule" id="PRU00323"/>
    </source>
</evidence>
<feature type="compositionally biased region" description="Basic and acidic residues" evidence="16">
    <location>
        <begin position="1922"/>
        <end position="1931"/>
    </location>
</feature>
<reference evidence="20 21" key="1">
    <citation type="submission" date="2021-06" db="EMBL/GenBank/DDBJ databases">
        <title>Chromosome-level genome assembly of the red-tail catfish (Hemibagrus wyckioides).</title>
        <authorList>
            <person name="Shao F."/>
        </authorList>
    </citation>
    <scope>NUCLEOTIDE SEQUENCE [LARGE SCALE GENOMIC DNA]</scope>
    <source>
        <strain evidence="20">EC202008001</strain>
        <tissue evidence="20">Blood</tissue>
    </source>
</reference>
<keyword evidence="3" id="KW-0158">Chromosome</keyword>
<evidence type="ECO:0000259" key="18">
    <source>
        <dbReference type="PROSITE" id="PS01180"/>
    </source>
</evidence>
<feature type="compositionally biased region" description="Polar residues" evidence="16">
    <location>
        <begin position="1908"/>
        <end position="1920"/>
    </location>
</feature>
<comment type="subunit">
    <text evidence="10">Interacts (via Link domain) with inter-alpha-inhibitor (I-alpha-I) component bikunin. Interacts with ITIH2/HC2; this interaction is required for transesterification of the HC to hyaluronan. Interacts (via Link and CUB domains) with ITIH1. Chondroitin sulfate may be required for the stability of the complex. Interacts (via Link domain) with various C-X-C and C-C chemokines including PF4, CXCL8, CXCL11, CXCL12, CCL2, CCL7, CCL19, CCL21, and CCL27; this interaction interferes with chemokine binding to glycosaminoglycans. Interacts (primarily via Link domain) with BMP2; this interaction is inhibited by hyaluronan. Interacts (via both Link and CUB domains) with TNFSF11. Interacts (via CUB domain) with FN1 (via type III repeats 9-14); this interaction enhances fibronectin fibril assembly. TNFAIP6 may act as a bridging molecule between FN1 and THBS1.</text>
</comment>
<evidence type="ECO:0000256" key="13">
    <source>
        <dbReference type="ARBA" id="ARBA00081068"/>
    </source>
</evidence>
<dbReference type="PROSITE" id="PS01241">
    <property type="entry name" value="LINK_1"/>
    <property type="match status" value="1"/>
</dbReference>
<comment type="caution">
    <text evidence="20">The sequence shown here is derived from an EMBL/GenBank/DDBJ whole genome shotgun (WGS) entry which is preliminary data.</text>
</comment>
<dbReference type="PRINTS" id="PR01265">
    <property type="entry name" value="LINKMODULE"/>
</dbReference>
<keyword evidence="7 15" id="KW-1015">Disulfide bond</keyword>
<dbReference type="Pfam" id="PF00431">
    <property type="entry name" value="CUB"/>
    <property type="match status" value="1"/>
</dbReference>
<dbReference type="GO" id="GO:0005634">
    <property type="term" value="C:nucleus"/>
    <property type="evidence" value="ECO:0007669"/>
    <property type="project" value="UniProtKB-SubCell"/>
</dbReference>
<evidence type="ECO:0000256" key="4">
    <source>
        <dbReference type="ARBA" id="ARBA00022801"/>
    </source>
</evidence>
<feature type="domain" description="CUB" evidence="18">
    <location>
        <begin position="139"/>
        <end position="225"/>
    </location>
</feature>
<feature type="compositionally biased region" description="Low complexity" evidence="16">
    <location>
        <begin position="649"/>
        <end position="669"/>
    </location>
</feature>
<dbReference type="InterPro" id="IPR000538">
    <property type="entry name" value="Link_dom"/>
</dbReference>
<feature type="compositionally biased region" description="Polar residues" evidence="16">
    <location>
        <begin position="2317"/>
        <end position="2349"/>
    </location>
</feature>
<dbReference type="Gene3D" id="3.10.100.10">
    <property type="entry name" value="Mannose-Binding Protein A, subunit A"/>
    <property type="match status" value="1"/>
</dbReference>
<dbReference type="Gene3D" id="1.25.10.10">
    <property type="entry name" value="Leucine-rich Repeat Variant"/>
    <property type="match status" value="1"/>
</dbReference>
<feature type="compositionally biased region" description="Basic and acidic residues" evidence="16">
    <location>
        <begin position="1804"/>
        <end position="1815"/>
    </location>
</feature>
<feature type="compositionally biased region" description="Basic and acidic residues" evidence="16">
    <location>
        <begin position="1541"/>
        <end position="1554"/>
    </location>
</feature>
<evidence type="ECO:0000256" key="10">
    <source>
        <dbReference type="ARBA" id="ARBA00064571"/>
    </source>
</evidence>
<evidence type="ECO:0000256" key="3">
    <source>
        <dbReference type="ARBA" id="ARBA00022454"/>
    </source>
</evidence>
<keyword evidence="6" id="KW-0779">Telomere</keyword>
<feature type="region of interest" description="Disordered" evidence="16">
    <location>
        <begin position="1959"/>
        <end position="2007"/>
    </location>
</feature>
<dbReference type="InterPro" id="IPR011989">
    <property type="entry name" value="ARM-like"/>
</dbReference>
<dbReference type="InterPro" id="IPR016024">
    <property type="entry name" value="ARM-type_fold"/>
</dbReference>
<dbReference type="Proteomes" id="UP000824219">
    <property type="component" value="Linkage Group LG06"/>
</dbReference>
<dbReference type="GO" id="GO:0000723">
    <property type="term" value="P:telomere maintenance"/>
    <property type="evidence" value="ECO:0007669"/>
    <property type="project" value="TreeGrafter"/>
</dbReference>
<dbReference type="CDD" id="cd00041">
    <property type="entry name" value="CUB"/>
    <property type="match status" value="1"/>
</dbReference>
<evidence type="ECO:0000256" key="2">
    <source>
        <dbReference type="ARBA" id="ARBA00004574"/>
    </source>
</evidence>
<protein>
    <recommendedName>
        <fullName evidence="11">Tumor necrosis factor-inducible gene 6 protein</fullName>
    </recommendedName>
    <alternativeName>
        <fullName evidence="13">TNF-stimulated gene 6 protein</fullName>
    </alternativeName>
    <alternativeName>
        <fullName evidence="12">Tumor necrosis factor alpha-induced protein 6</fullName>
    </alternativeName>
</protein>
<dbReference type="Pfam" id="PF00193">
    <property type="entry name" value="Xlink"/>
    <property type="match status" value="1"/>
</dbReference>
<feature type="disulfide bond" evidence="15">
    <location>
        <begin position="62"/>
        <end position="131"/>
    </location>
</feature>
<dbReference type="GO" id="GO:0016787">
    <property type="term" value="F:hydrolase activity"/>
    <property type="evidence" value="ECO:0007669"/>
    <property type="project" value="UniProtKB-KW"/>
</dbReference>
<evidence type="ECO:0000256" key="1">
    <source>
        <dbReference type="ARBA" id="ARBA00004123"/>
    </source>
</evidence>
<comment type="caution">
    <text evidence="14">Lacks conserved residue(s) required for the propagation of feature annotation.</text>
</comment>
<dbReference type="InterPro" id="IPR022031">
    <property type="entry name" value="Rif1_N"/>
</dbReference>
<dbReference type="Gene3D" id="2.60.120.290">
    <property type="entry name" value="Spermadhesin, CUB domain"/>
    <property type="match status" value="1"/>
</dbReference>
<evidence type="ECO:0000313" key="20">
    <source>
        <dbReference type="EMBL" id="KAG7331129.1"/>
    </source>
</evidence>
<keyword evidence="5" id="KW-0130">Cell adhesion</keyword>
<keyword evidence="21" id="KW-1185">Reference proteome</keyword>
<dbReference type="SMART" id="SM00445">
    <property type="entry name" value="LINK"/>
    <property type="match status" value="1"/>
</dbReference>
<dbReference type="PROSITE" id="PS01180">
    <property type="entry name" value="CUB"/>
    <property type="match status" value="1"/>
</dbReference>
<feature type="compositionally biased region" description="Basic and acidic residues" evidence="16">
    <location>
        <begin position="2233"/>
        <end position="2249"/>
    </location>
</feature>
<feature type="compositionally biased region" description="Low complexity" evidence="16">
    <location>
        <begin position="1786"/>
        <end position="1797"/>
    </location>
</feature>
<feature type="compositionally biased region" description="Polar residues" evidence="16">
    <location>
        <begin position="1529"/>
        <end position="1540"/>
    </location>
</feature>
<evidence type="ECO:0000256" key="12">
    <source>
        <dbReference type="ARBA" id="ARBA00077610"/>
    </source>
</evidence>
<feature type="compositionally biased region" description="Polar residues" evidence="16">
    <location>
        <begin position="1738"/>
        <end position="1747"/>
    </location>
</feature>
<dbReference type="GO" id="GO:0007155">
    <property type="term" value="P:cell adhesion"/>
    <property type="evidence" value="ECO:0007669"/>
    <property type="project" value="UniProtKB-KW"/>
</dbReference>
<dbReference type="PROSITE" id="PS50963">
    <property type="entry name" value="LINK_2"/>
    <property type="match status" value="1"/>
</dbReference>
<dbReference type="Pfam" id="PF12231">
    <property type="entry name" value="Rif1_N"/>
    <property type="match status" value="1"/>
</dbReference>
<feature type="compositionally biased region" description="Low complexity" evidence="16">
    <location>
        <begin position="2200"/>
        <end position="2210"/>
    </location>
</feature>
<feature type="compositionally biased region" description="Basic and acidic residues" evidence="16">
    <location>
        <begin position="1977"/>
        <end position="2005"/>
    </location>
</feature>
<feature type="compositionally biased region" description="Polar residues" evidence="16">
    <location>
        <begin position="1651"/>
        <end position="1664"/>
    </location>
</feature>
<keyword evidence="17" id="KW-0732">Signal</keyword>
<feature type="disulfide bond" evidence="15">
    <location>
        <begin position="86"/>
        <end position="107"/>
    </location>
</feature>
<evidence type="ECO:0000256" key="6">
    <source>
        <dbReference type="ARBA" id="ARBA00022895"/>
    </source>
</evidence>
<keyword evidence="4" id="KW-0378">Hydrolase</keyword>
<feature type="domain" description="Link" evidence="19">
    <location>
        <begin position="40"/>
        <end position="133"/>
    </location>
</feature>
<keyword evidence="9" id="KW-0131">Cell cycle</keyword>
<feature type="compositionally biased region" description="Polar residues" evidence="16">
    <location>
        <begin position="1818"/>
        <end position="1830"/>
    </location>
</feature>
<feature type="compositionally biased region" description="Basic and acidic residues" evidence="16">
    <location>
        <begin position="2215"/>
        <end position="2224"/>
    </location>
</feature>
<feature type="region of interest" description="Disordered" evidence="16">
    <location>
        <begin position="634"/>
        <end position="669"/>
    </location>
</feature>
<dbReference type="SUPFAM" id="SSF49854">
    <property type="entry name" value="Spermadhesin, CUB domain"/>
    <property type="match status" value="1"/>
</dbReference>
<dbReference type="CDD" id="cd14267">
    <property type="entry name" value="Rif1_CTD_C-II_like"/>
    <property type="match status" value="1"/>
</dbReference>
<feature type="compositionally biased region" description="Polar residues" evidence="16">
    <location>
        <begin position="1481"/>
        <end position="1520"/>
    </location>
</feature>
<dbReference type="PANTHER" id="PTHR22928:SF3">
    <property type="entry name" value="TELOMERE-ASSOCIATED PROTEIN RIF1"/>
    <property type="match status" value="1"/>
</dbReference>
<feature type="region of interest" description="Disordered" evidence="16">
    <location>
        <begin position="1270"/>
        <end position="1293"/>
    </location>
</feature>
<evidence type="ECO:0000256" key="14">
    <source>
        <dbReference type="PROSITE-ProRule" id="PRU00059"/>
    </source>
</evidence>
<dbReference type="EMBL" id="JAHKSW010000006">
    <property type="protein sequence ID" value="KAG7331129.1"/>
    <property type="molecule type" value="Genomic_DNA"/>
</dbReference>
<gene>
    <name evidence="20" type="ORF">KOW79_005098</name>
</gene>
<feature type="compositionally biased region" description="Polar residues" evidence="16">
    <location>
        <begin position="1873"/>
        <end position="1883"/>
    </location>
</feature>
<feature type="region of interest" description="Disordered" evidence="16">
    <location>
        <begin position="1404"/>
        <end position="1937"/>
    </location>
</feature>
<feature type="compositionally biased region" description="Basic and acidic residues" evidence="16">
    <location>
        <begin position="2522"/>
        <end position="2546"/>
    </location>
</feature>
<evidence type="ECO:0000313" key="21">
    <source>
        <dbReference type="Proteomes" id="UP000824219"/>
    </source>
</evidence>
<evidence type="ECO:0000256" key="5">
    <source>
        <dbReference type="ARBA" id="ARBA00022889"/>
    </source>
</evidence>
<evidence type="ECO:0000256" key="8">
    <source>
        <dbReference type="ARBA" id="ARBA00023242"/>
    </source>
</evidence>
<feature type="compositionally biased region" description="Basic and acidic residues" evidence="16">
    <location>
        <begin position="1688"/>
        <end position="1697"/>
    </location>
</feature>
<keyword evidence="8" id="KW-0539">Nucleus</keyword>
<evidence type="ECO:0000256" key="16">
    <source>
        <dbReference type="SAM" id="MobiDB-lite"/>
    </source>
</evidence>
<dbReference type="SUPFAM" id="SSF56436">
    <property type="entry name" value="C-type lectin-like"/>
    <property type="match status" value="1"/>
</dbReference>
<evidence type="ECO:0000256" key="17">
    <source>
        <dbReference type="SAM" id="SignalP"/>
    </source>
</evidence>
<dbReference type="PANTHER" id="PTHR22928">
    <property type="entry name" value="TELOMERE-ASSOCIATED PROTEIN RIF1"/>
    <property type="match status" value="1"/>
</dbReference>
<dbReference type="SMART" id="SM00042">
    <property type="entry name" value="CUB"/>
    <property type="match status" value="1"/>
</dbReference>
<dbReference type="CDD" id="cd03515">
    <property type="entry name" value="Link_domain_TSG_6_like"/>
    <property type="match status" value="1"/>
</dbReference>
<dbReference type="FunFam" id="2.60.120.290:FF:000005">
    <property type="entry name" value="Procollagen C-endopeptidase enhancer 1"/>
    <property type="match status" value="1"/>
</dbReference>
<evidence type="ECO:0000256" key="7">
    <source>
        <dbReference type="ARBA" id="ARBA00023157"/>
    </source>
</evidence>
<dbReference type="InterPro" id="IPR016186">
    <property type="entry name" value="C-type_lectin-like/link_sf"/>
</dbReference>
<feature type="region of interest" description="Disordered" evidence="16">
    <location>
        <begin position="2125"/>
        <end position="2371"/>
    </location>
</feature>
<dbReference type="GO" id="GO:0140445">
    <property type="term" value="C:chromosome, telomeric repeat region"/>
    <property type="evidence" value="ECO:0007669"/>
    <property type="project" value="TreeGrafter"/>
</dbReference>
<evidence type="ECO:0000256" key="11">
    <source>
        <dbReference type="ARBA" id="ARBA00069597"/>
    </source>
</evidence>
<proteinExistence type="predicted"/>
<feature type="region of interest" description="Disordered" evidence="16">
    <location>
        <begin position="2521"/>
        <end position="2587"/>
    </location>
</feature>
<sequence length="2645" mass="290397">MYIHAIAALLAFSCVLEETESWGYKNGILHNSIWLEQAAGVYHRESRKGRYQLTYKEAKAVCKFEGGSLASYDQLEAARKIGFHVCAAGWFDKGRVGYPIVKPGANCGYGKVGIIDYGYRLNKSEKWDVYCYNPNSKECGGVHTDQEKFLQSPGFPDEYPDEQICYWHIRVRYGQRIRLQFLDFDIEDDVDCISDYLEIYDSYDDVSGFAGRYCGDELPEDFLSTGNKFPVHANAARCWLCSFNFSEDVRMMATVPMSSSSLLPLLGTLEDDAAGVSEQTDAYLTIANRLSGEDGRQFFPLIVKHFSRLGKAFQTHISSENEELSQAALQALGFCVFNTHIVSGIPANFAEDILLALCALVLKSPDKNTCTRALWVISKQNFPSEVVAKKTPEILKTLEALQTKDIQSVLTDHESLNVVIKLLEQAPVQMGEGAVLWIKLVVPLVVHSASKVRLRAAAALEMGMPLLLEKQQEVAAIVEPMMSSKLIPEMQKLFSTRNESNVLKLWPLFVKLLGKLLHKGGAFINSLLYLEELGFRSSSPSIKKIAFLAWKSLIDNFALNPDILCSSKRLKLLMQPLSSILVRTEALLLTKLEVWWYLVIKLGPNLSTNFEQVGVPLLLNTLPPDGSLVCPATPARNTSQSNGIGLVTPKSGGPSCSSPGSSSHLNSSMSTPQSYSSIQLLGLEMLLHYFLGSQASAAAAKSNLQLSLEPLTHNLLTSHSFFSKHSSTLISAVRDGFISVGKDAPEALLRLIWTSLVGHVNTTIEAAGNKKERQGSEVLTLLLQALQSIVSSEALPAPRALALLEATVKAIPQKVLGSAAYQVANMDVLNGTPALFLIVLFYKSNMLSSFVTYEGFFVCLETLVRCGLCGPTSPLAFGESVLGTVSGSVQAVENKEHLWRMWSVVVNPLTDTITQTNEVNQGDALEHNFSAIHSALMFPITHLLPGSVLAQMTQKTMLSTWSRLYKAFARCSALVATAEENVCCEELCSRISSALDGEALKSLSTLEAIANILLSIIENVDFSPFTPQFQQKMKSPRTPLGWVRKRNKALGNLSTFHILLVQCLEVFLTLASSEENNAVLSGIGTMLFSIVSILFTNLALPTVIQESMASLNKPLALLYGQFVSSEGEQSKTHSLLASKLEKLVGDVFGTLQTRSVLQYDDELLEILSPLLCVLFQHKSKHIRSVMTQFWNATFGNAVVLTYPDSLRPVLSQAKQKSPLILPGFQAVENSEDFSGQCSSECSQLDTKISGIMVTSVGKRDSLLTRAADLKERSSGTPSKPVSVKLDFGSPKPPRKEVLEEEASVDFVFIPPEAKERVLTEHQKEVKRIKRVDIPAMYNNLDASLDTTVFTQYTQSQEESMDKLPTLEQAETKEINTTEAKDLKDKASYVIDDQKVQDNINPDTAAQDKATNEANETTEVPPSPDVMVSDVSELQDSASHKESQSPDVSSSSDLISGTPPKPGSRRQSFITLEKYVEGRPANSPSVTKFTGPLSRTSCSQEPQKSQNDTKLPSPSSYSQPETGKEVSKESAANITQDSTNQADEKNLEIKAELKSVAKCPSEGTGDEDDVIPDTQNQEPNEAVDPGNKSSDKPDVEVNTEIASHAGESEVFVASQDSSPVEPRRSGRRRSRPVLPGEESDQESKSKKKPPVNASTLNDSQKSTSAKKTDLLSTRTRRSRVQEENMSESGKQHNLEQKDSPSLPTTSSSQGRGRSRSKEVKQTEPTTPLNQTDDKRESPLDQSDSQSHSRPVRRTRLSNANADLSDKRQRVENSQEDSPGGASKHIDSSASDADSQSPARPRRARRSEAQNKDKPGLRNEQVSGPSHAQTPIPTKVKLGRRKKAEEENSESSQGNENGELQDNSQGRGKYRTRRSSQALLASGENSESDASDTRDGQRSKRARGHKLSEITPSTVINETTPVDVSDKKDEDRLSVPMDVSKNEPEACLIVSPLNEIKDIREADNKEEAPVADVQANEHYTSDVKAADDEQQSDKDSKMQTDSDKEESINTLLEEGTVENEALPSSQNSLQVAGKVELKSPKLHTCPHIKKGRGRKRPTNCNCFQVGNTPSKEECSNSQDVQNLKENIVLLESSSLPSEAELNSITPVLPQKECVALQDDCPAVANIESSPSLPILTEAEVPAENLVEEPNERVFQTSDVNEVSTQAEEHHKDNMDETENKHEEKEQDKTFSVDKSNQEQPQEGPGVPEISPSPSEPVEDKPVHPEQSESPVSQDEMVHSGEKTEMPEKEEPVPELEGAVTALPEGTELDRMPQEEGDDGEATQIDNLQPETALPCEASVPPQTGSTEACLDSPPKQKPSDSLSRNTEVRDSPSNSVTRGVWSPSASPSTSILKKGQKRQCEEDTPSPLIKSRRVSFANPIYQQELADDIDRRSPVIRTSSPKSKAVGQSKYITTPTKGLLSLSPRNLRSPGYRSSKKCLISEMSQEPRPIPKDCVYPALVCCSTPVEAVLPQISSAMWPRGFGQLVRARNIKTVGDLSALSPNEIKSLPIRSPKVSNLKKALKTYHEQQRKGRPDDLKSFDEMEKMTSEPEETPAAPNQEEDQMPGDGQEVLSSEVPSTVEEKQEEPVPVDLLSDVAALGSRLTNEELSRCSPRELGLMHEQLSGMMRSIVDHLQSRLISNLEDSLS</sequence>
<name>A0A9D3STA5_9TELE</name>
<feature type="compositionally biased region" description="Polar residues" evidence="16">
    <location>
        <begin position="2151"/>
        <end position="2163"/>
    </location>
</feature>
<evidence type="ECO:0000259" key="19">
    <source>
        <dbReference type="PROSITE" id="PS50963"/>
    </source>
</evidence>
<feature type="region of interest" description="Disordered" evidence="16">
    <location>
        <begin position="2386"/>
        <end position="2407"/>
    </location>
</feature>
<evidence type="ECO:0000256" key="9">
    <source>
        <dbReference type="ARBA" id="ARBA00023306"/>
    </source>
</evidence>
<dbReference type="GO" id="GO:0005540">
    <property type="term" value="F:hyaluronic acid binding"/>
    <property type="evidence" value="ECO:0007669"/>
    <property type="project" value="InterPro"/>
</dbReference>
<accession>A0A9D3STA5</accession>
<feature type="compositionally biased region" description="Low complexity" evidence="16">
    <location>
        <begin position="1444"/>
        <end position="1455"/>
    </location>
</feature>
<feature type="signal peptide" evidence="17">
    <location>
        <begin position="1"/>
        <end position="21"/>
    </location>
</feature>
<dbReference type="InterPro" id="IPR035914">
    <property type="entry name" value="Sperma_CUB_dom_sf"/>
</dbReference>
<dbReference type="InterPro" id="IPR000859">
    <property type="entry name" value="CUB_dom"/>
</dbReference>
<dbReference type="OrthoDB" id="5399929at2759"/>
<dbReference type="FunFam" id="3.10.100.10:FF:000001">
    <property type="entry name" value="Hyaluronan proteoglycan link protein 1"/>
    <property type="match status" value="1"/>
</dbReference>
<organism evidence="20 21">
    <name type="scientific">Hemibagrus wyckioides</name>
    <dbReference type="NCBI Taxonomy" id="337641"/>
    <lineage>
        <taxon>Eukaryota</taxon>
        <taxon>Metazoa</taxon>
        <taxon>Chordata</taxon>
        <taxon>Craniata</taxon>
        <taxon>Vertebrata</taxon>
        <taxon>Euteleostomi</taxon>
        <taxon>Actinopterygii</taxon>
        <taxon>Neopterygii</taxon>
        <taxon>Teleostei</taxon>
        <taxon>Ostariophysi</taxon>
        <taxon>Siluriformes</taxon>
        <taxon>Bagridae</taxon>
        <taxon>Hemibagrus</taxon>
    </lineage>
</organism>
<feature type="chain" id="PRO_5039655871" description="Tumor necrosis factor-inducible gene 6 protein" evidence="17">
    <location>
        <begin position="22"/>
        <end position="2645"/>
    </location>
</feature>
<dbReference type="SUPFAM" id="SSF48371">
    <property type="entry name" value="ARM repeat"/>
    <property type="match status" value="1"/>
</dbReference>